<dbReference type="Pfam" id="PF21088">
    <property type="entry name" value="MS_channel_1st"/>
    <property type="match status" value="1"/>
</dbReference>
<evidence type="ECO:0000256" key="4">
    <source>
        <dbReference type="ARBA" id="ARBA00022692"/>
    </source>
</evidence>
<comment type="similarity">
    <text evidence="2">Belongs to the MscS (TC 1.A.23) family.</text>
</comment>
<evidence type="ECO:0000256" key="6">
    <source>
        <dbReference type="ARBA" id="ARBA00023136"/>
    </source>
</evidence>
<keyword evidence="6 7" id="KW-0472">Membrane</keyword>
<dbReference type="InterPro" id="IPR010920">
    <property type="entry name" value="LSM_dom_sf"/>
</dbReference>
<dbReference type="SUPFAM" id="SSF50182">
    <property type="entry name" value="Sm-like ribonucleoproteins"/>
    <property type="match status" value="1"/>
</dbReference>
<feature type="transmembrane region" description="Helical" evidence="7">
    <location>
        <begin position="12"/>
        <end position="39"/>
    </location>
</feature>
<dbReference type="AlphaFoldDB" id="A0A2J0KRE0"/>
<evidence type="ECO:0000256" key="5">
    <source>
        <dbReference type="ARBA" id="ARBA00022989"/>
    </source>
</evidence>
<dbReference type="InterPro" id="IPR006685">
    <property type="entry name" value="MscS_channel_2nd"/>
</dbReference>
<dbReference type="InterPro" id="IPR045275">
    <property type="entry name" value="MscS_archaea/bacteria_type"/>
</dbReference>
<comment type="caution">
    <text evidence="10">The sequence shown here is derived from an EMBL/GenBank/DDBJ whole genome shotgun (WGS) entry which is preliminary data.</text>
</comment>
<dbReference type="Gene3D" id="2.30.30.60">
    <property type="match status" value="1"/>
</dbReference>
<evidence type="ECO:0000256" key="7">
    <source>
        <dbReference type="SAM" id="Phobius"/>
    </source>
</evidence>
<evidence type="ECO:0000313" key="11">
    <source>
        <dbReference type="Proteomes" id="UP000230052"/>
    </source>
</evidence>
<sequence>MQQNLDKFYGYVIQYGLSLIAAILIFVIGKWVAKLIAALCERAMEKAKVNKTLASFAKNIVYFGILIFVIIAALGKLGIETNSFVAIIGAAGLAVGFALQGSLANFAAGVMIILFQPFALGDVIEAAGASGTVQEIQIFNTILVTPDKKRVIIPNAKLTSDKITINPK</sequence>
<dbReference type="GO" id="GO:0005886">
    <property type="term" value="C:plasma membrane"/>
    <property type="evidence" value="ECO:0007669"/>
    <property type="project" value="UniProtKB-SubCell"/>
</dbReference>
<dbReference type="InterPro" id="IPR023408">
    <property type="entry name" value="MscS_beta-dom_sf"/>
</dbReference>
<protein>
    <recommendedName>
        <fullName evidence="12">Mechanosensitive ion channel protein</fullName>
    </recommendedName>
</protein>
<accession>A0A2J0KRE0</accession>
<feature type="transmembrane region" description="Helical" evidence="7">
    <location>
        <begin position="60"/>
        <end position="79"/>
    </location>
</feature>
<dbReference type="SUPFAM" id="SSF82861">
    <property type="entry name" value="Mechanosensitive channel protein MscS (YggB), transmembrane region"/>
    <property type="match status" value="1"/>
</dbReference>
<gene>
    <name evidence="10" type="ORF">COS99_07775</name>
</gene>
<evidence type="ECO:0000256" key="1">
    <source>
        <dbReference type="ARBA" id="ARBA00004651"/>
    </source>
</evidence>
<evidence type="ECO:0000259" key="8">
    <source>
        <dbReference type="Pfam" id="PF00924"/>
    </source>
</evidence>
<dbReference type="Pfam" id="PF05552">
    <property type="entry name" value="MS_channel_1st_1"/>
    <property type="match status" value="1"/>
</dbReference>
<dbReference type="GO" id="GO:0008381">
    <property type="term" value="F:mechanosensitive monoatomic ion channel activity"/>
    <property type="evidence" value="ECO:0007669"/>
    <property type="project" value="InterPro"/>
</dbReference>
<dbReference type="PANTHER" id="PTHR30221:SF1">
    <property type="entry name" value="SMALL-CONDUCTANCE MECHANOSENSITIVE CHANNEL"/>
    <property type="match status" value="1"/>
</dbReference>
<dbReference type="Proteomes" id="UP000230052">
    <property type="component" value="Unassembled WGS sequence"/>
</dbReference>
<reference evidence="10 11" key="1">
    <citation type="submission" date="2017-09" db="EMBL/GenBank/DDBJ databases">
        <title>Depth-based differentiation of microbial function through sediment-hosted aquifers and enrichment of novel symbionts in the deep terrestrial subsurface.</title>
        <authorList>
            <person name="Probst A.J."/>
            <person name="Ladd B."/>
            <person name="Jarett J.K."/>
            <person name="Geller-Mcgrath D.E."/>
            <person name="Sieber C.M."/>
            <person name="Emerson J.B."/>
            <person name="Anantharaman K."/>
            <person name="Thomas B.C."/>
            <person name="Malmstrom R."/>
            <person name="Stieglmeier M."/>
            <person name="Klingl A."/>
            <person name="Woyke T."/>
            <person name="Ryan C.M."/>
            <person name="Banfield J.F."/>
        </authorList>
    </citation>
    <scope>NUCLEOTIDE SEQUENCE [LARGE SCALE GENOMIC DNA]</scope>
    <source>
        <strain evidence="10">CG07_land_8_20_14_0_80_42_15</strain>
    </source>
</reference>
<keyword evidence="3" id="KW-1003">Cell membrane</keyword>
<dbReference type="EMBL" id="PEWV01000074">
    <property type="protein sequence ID" value="PIU40955.1"/>
    <property type="molecule type" value="Genomic_DNA"/>
</dbReference>
<dbReference type="InterPro" id="IPR011014">
    <property type="entry name" value="MscS_channel_TM-2"/>
</dbReference>
<evidence type="ECO:0000256" key="2">
    <source>
        <dbReference type="ARBA" id="ARBA00008017"/>
    </source>
</evidence>
<evidence type="ECO:0008006" key="12">
    <source>
        <dbReference type="Google" id="ProtNLM"/>
    </source>
</evidence>
<organism evidence="10 11">
    <name type="scientific">Candidatus Aquitaenariimonas noxiae</name>
    <dbReference type="NCBI Taxonomy" id="1974741"/>
    <lineage>
        <taxon>Bacteria</taxon>
        <taxon>Pseudomonadati</taxon>
        <taxon>Candidatus Omnitrophota</taxon>
        <taxon>Candidatus Aquitaenariimonas</taxon>
    </lineage>
</organism>
<keyword evidence="5 7" id="KW-1133">Transmembrane helix</keyword>
<feature type="domain" description="Mechanosensitive ion channel MscS" evidence="8">
    <location>
        <begin position="102"/>
        <end position="164"/>
    </location>
</feature>
<evidence type="ECO:0000256" key="3">
    <source>
        <dbReference type="ARBA" id="ARBA00022475"/>
    </source>
</evidence>
<dbReference type="InterPro" id="IPR049142">
    <property type="entry name" value="MS_channel_1st"/>
</dbReference>
<feature type="domain" description="Mechanosensitive ion channel transmembrane helices 2/3" evidence="9">
    <location>
        <begin position="59"/>
        <end position="100"/>
    </location>
</feature>
<dbReference type="InterPro" id="IPR008910">
    <property type="entry name" value="MSC_TM_helix"/>
</dbReference>
<dbReference type="Gene3D" id="1.10.287.1260">
    <property type="match status" value="1"/>
</dbReference>
<proteinExistence type="inferred from homology"/>
<keyword evidence="4 7" id="KW-0812">Transmembrane</keyword>
<name>A0A2J0KRE0_9BACT</name>
<dbReference type="Pfam" id="PF00924">
    <property type="entry name" value="MS_channel_2nd"/>
    <property type="match status" value="1"/>
</dbReference>
<comment type="subcellular location">
    <subcellularLocation>
        <location evidence="1">Cell membrane</location>
        <topology evidence="1">Multi-pass membrane protein</topology>
    </subcellularLocation>
</comment>
<feature type="transmembrane region" description="Helical" evidence="7">
    <location>
        <begin position="85"/>
        <end position="115"/>
    </location>
</feature>
<evidence type="ECO:0000259" key="9">
    <source>
        <dbReference type="Pfam" id="PF21088"/>
    </source>
</evidence>
<dbReference type="PANTHER" id="PTHR30221">
    <property type="entry name" value="SMALL-CONDUCTANCE MECHANOSENSITIVE CHANNEL"/>
    <property type="match status" value="1"/>
</dbReference>
<evidence type="ECO:0000313" key="10">
    <source>
        <dbReference type="EMBL" id="PIU40955.1"/>
    </source>
</evidence>